<dbReference type="EMBL" id="BLLF01000572">
    <property type="protein sequence ID" value="GFH13080.1"/>
    <property type="molecule type" value="Genomic_DNA"/>
</dbReference>
<comment type="caution">
    <text evidence="1">The sequence shown here is derived from an EMBL/GenBank/DDBJ whole genome shotgun (WGS) entry which is preliminary data.</text>
</comment>
<dbReference type="SUPFAM" id="SSF74784">
    <property type="entry name" value="Translin"/>
    <property type="match status" value="1"/>
</dbReference>
<dbReference type="Gene3D" id="1.20.58.2140">
    <property type="match status" value="1"/>
</dbReference>
<evidence type="ECO:0000313" key="1">
    <source>
        <dbReference type="EMBL" id="GFH13080.1"/>
    </source>
</evidence>
<sequence>MGAHDWLRPAEGIAQELLPVIQQHPSLRAGSYAASMEEYAEAQAFLYFLREGRLVSAKELTLVEPEEYLGGILDMTGELNRYAVLRATARDTAAVARCRDLVDSMMGKFLQLNLRNGNLRKKYDVLKYTLKKLENT</sequence>
<dbReference type="GO" id="GO:0043565">
    <property type="term" value="F:sequence-specific DNA binding"/>
    <property type="evidence" value="ECO:0007669"/>
    <property type="project" value="InterPro"/>
</dbReference>
<accession>A0A699YTD5</accession>
<protein>
    <submittedName>
        <fullName evidence="1">Translin</fullName>
    </submittedName>
</protein>
<dbReference type="Pfam" id="PF01997">
    <property type="entry name" value="Translin"/>
    <property type="match status" value="1"/>
</dbReference>
<dbReference type="InterPro" id="IPR036081">
    <property type="entry name" value="Translin_sf"/>
</dbReference>
<dbReference type="Proteomes" id="UP000485058">
    <property type="component" value="Unassembled WGS sequence"/>
</dbReference>
<name>A0A699YTD5_HAELA</name>
<feature type="non-terminal residue" evidence="1">
    <location>
        <position position="136"/>
    </location>
</feature>
<dbReference type="AlphaFoldDB" id="A0A699YTD5"/>
<evidence type="ECO:0000313" key="2">
    <source>
        <dbReference type="Proteomes" id="UP000485058"/>
    </source>
</evidence>
<feature type="non-terminal residue" evidence="1">
    <location>
        <position position="1"/>
    </location>
</feature>
<dbReference type="PANTHER" id="PTHR10741">
    <property type="entry name" value="TRANSLIN AND TRANSLIN ASSOCIATED PROTEIN X"/>
    <property type="match status" value="1"/>
</dbReference>
<dbReference type="InterPro" id="IPR002848">
    <property type="entry name" value="Translin_fam"/>
</dbReference>
<proteinExistence type="predicted"/>
<dbReference type="CDD" id="cd14820">
    <property type="entry name" value="TRAX"/>
    <property type="match status" value="1"/>
</dbReference>
<organism evidence="1 2">
    <name type="scientific">Haematococcus lacustris</name>
    <name type="common">Green alga</name>
    <name type="synonym">Haematococcus pluvialis</name>
    <dbReference type="NCBI Taxonomy" id="44745"/>
    <lineage>
        <taxon>Eukaryota</taxon>
        <taxon>Viridiplantae</taxon>
        <taxon>Chlorophyta</taxon>
        <taxon>core chlorophytes</taxon>
        <taxon>Chlorophyceae</taxon>
        <taxon>CS clade</taxon>
        <taxon>Chlamydomonadales</taxon>
        <taxon>Haematococcaceae</taxon>
        <taxon>Haematococcus</taxon>
    </lineage>
</organism>
<reference evidence="1 2" key="1">
    <citation type="submission" date="2020-02" db="EMBL/GenBank/DDBJ databases">
        <title>Draft genome sequence of Haematococcus lacustris strain NIES-144.</title>
        <authorList>
            <person name="Morimoto D."/>
            <person name="Nakagawa S."/>
            <person name="Yoshida T."/>
            <person name="Sawayama S."/>
        </authorList>
    </citation>
    <scope>NUCLEOTIDE SEQUENCE [LARGE SCALE GENOMIC DNA]</scope>
    <source>
        <strain evidence="1 2">NIES-144</strain>
    </source>
</reference>
<keyword evidence="2" id="KW-1185">Reference proteome</keyword>
<gene>
    <name evidence="1" type="ORF">HaLaN_08889</name>
</gene>